<evidence type="ECO:0000313" key="7">
    <source>
        <dbReference type="Proteomes" id="UP000095280"/>
    </source>
</evidence>
<name>A0A1I8G526_9PLAT</name>
<dbReference type="PANTHER" id="PTHR10218:SF302">
    <property type="entry name" value="GUANINE NUCLEOTIDE-BINDING PROTEIN ALPHA-5 SUBUNIT"/>
    <property type="match status" value="1"/>
</dbReference>
<proteinExistence type="predicted"/>
<dbReference type="Gene3D" id="1.10.400.10">
    <property type="entry name" value="GI Alpha 1, domain 2-like"/>
    <property type="match status" value="1"/>
</dbReference>
<keyword evidence="4" id="KW-0342">GTP-binding</keyword>
<dbReference type="FunFam" id="3.40.50.300:FF:000692">
    <property type="entry name" value="Guanine nucleotide-binding protein subunit alpha"/>
    <property type="match status" value="1"/>
</dbReference>
<organism evidence="7 8">
    <name type="scientific">Macrostomum lignano</name>
    <dbReference type="NCBI Taxonomy" id="282301"/>
    <lineage>
        <taxon>Eukaryota</taxon>
        <taxon>Metazoa</taxon>
        <taxon>Spiralia</taxon>
        <taxon>Lophotrochozoa</taxon>
        <taxon>Platyhelminthes</taxon>
        <taxon>Rhabditophora</taxon>
        <taxon>Macrostomorpha</taxon>
        <taxon>Macrostomida</taxon>
        <taxon>Macrostomidae</taxon>
        <taxon>Macrostomum</taxon>
    </lineage>
</organism>
<dbReference type="GO" id="GO:0005737">
    <property type="term" value="C:cytoplasm"/>
    <property type="evidence" value="ECO:0007669"/>
    <property type="project" value="TreeGrafter"/>
</dbReference>
<accession>A0A1I8G526</accession>
<comment type="subunit">
    <text evidence="1">G proteins are composed of 3 units; alpha, beta and gamma. The alpha chain contains the guanine nucleotide binding site.</text>
</comment>
<keyword evidence="5" id="KW-0807">Transducer</keyword>
<dbReference type="PROSITE" id="PS51882">
    <property type="entry name" value="G_ALPHA"/>
    <property type="match status" value="1"/>
</dbReference>
<dbReference type="WBParaSite" id="maker-uti_cns_0000859-snap-gene-0.2-mRNA-1">
    <property type="protein sequence ID" value="maker-uti_cns_0000859-snap-gene-0.2-mRNA-1"/>
    <property type="gene ID" value="maker-uti_cns_0000859-snap-gene-0.2"/>
</dbReference>
<evidence type="ECO:0000313" key="8">
    <source>
        <dbReference type="WBParaSite" id="maker-uti_cns_0000859-snap-gene-0.2-mRNA-1"/>
    </source>
</evidence>
<dbReference type="GO" id="GO:0005834">
    <property type="term" value="C:heterotrimeric G-protein complex"/>
    <property type="evidence" value="ECO:0007669"/>
    <property type="project" value="TreeGrafter"/>
</dbReference>
<keyword evidence="6" id="KW-0460">Magnesium</keyword>
<keyword evidence="2 6" id="KW-0479">Metal-binding</keyword>
<dbReference type="Proteomes" id="UP000095280">
    <property type="component" value="Unplaced"/>
</dbReference>
<evidence type="ECO:0000256" key="3">
    <source>
        <dbReference type="ARBA" id="ARBA00022741"/>
    </source>
</evidence>
<evidence type="ECO:0000256" key="2">
    <source>
        <dbReference type="ARBA" id="ARBA00022723"/>
    </source>
</evidence>
<dbReference type="InterPro" id="IPR001019">
    <property type="entry name" value="Gprotein_alpha_su"/>
</dbReference>
<protein>
    <submittedName>
        <fullName evidence="8">G-protein alpha subunit</fullName>
    </submittedName>
</protein>
<dbReference type="Gene3D" id="3.40.50.300">
    <property type="entry name" value="P-loop containing nucleotide triphosphate hydrolases"/>
    <property type="match status" value="2"/>
</dbReference>
<dbReference type="PANTHER" id="PTHR10218">
    <property type="entry name" value="GTP-BINDING PROTEIN ALPHA SUBUNIT"/>
    <property type="match status" value="1"/>
</dbReference>
<dbReference type="SMART" id="SM00275">
    <property type="entry name" value="G_alpha"/>
    <property type="match status" value="1"/>
</dbReference>
<keyword evidence="7" id="KW-1185">Reference proteome</keyword>
<dbReference type="PRINTS" id="PR00318">
    <property type="entry name" value="GPROTEINA"/>
</dbReference>
<dbReference type="InterPro" id="IPR027417">
    <property type="entry name" value="P-loop_NTPase"/>
</dbReference>
<keyword evidence="3" id="KW-0547">Nucleotide-binding</keyword>
<dbReference type="GO" id="GO:0031683">
    <property type="term" value="F:G-protein beta/gamma-subunit complex binding"/>
    <property type="evidence" value="ECO:0007669"/>
    <property type="project" value="InterPro"/>
</dbReference>
<dbReference type="GO" id="GO:0005525">
    <property type="term" value="F:GTP binding"/>
    <property type="evidence" value="ECO:0007669"/>
    <property type="project" value="UniProtKB-KW"/>
</dbReference>
<evidence type="ECO:0000256" key="5">
    <source>
        <dbReference type="ARBA" id="ARBA00023224"/>
    </source>
</evidence>
<dbReference type="Pfam" id="PF00503">
    <property type="entry name" value="G-alpha"/>
    <property type="match status" value="2"/>
</dbReference>
<sequence length="381" mass="43743">YVMARHFTFSQLLRIRRAGRPALFSWSGPPDTYPSSQCLPIPLSRFTMSILCPCAASSSGASSGAEAKYSVGRGNKLSAEQVSRQIDRQLKADRELRRHERRILLLGTAASGKSTFLRSMRIIHEDRFSEQELLSFKSVIYCNIWRGLMKLLYVKKRLGIRWENNKTGVPAVKALLALEKEIGHSALMACGLREDQFLRAAPFIQVLWCDAGVREAFERRHSVPGDEEFKDGELQSVIYIIACSTFNETYTKASGELINKLDESFLCLRHLLDVKSELFTRDMNLIVFFNKDDLFSYKIASLRVDYSKFDSTFPADRFDPLDLGQVREHLIRRLTTVVPPNRQLRRYTHFTTSIDLSNVRRVFRDIRDTVMLNFLREALPA</sequence>
<dbReference type="GO" id="GO:0001664">
    <property type="term" value="F:G protein-coupled receptor binding"/>
    <property type="evidence" value="ECO:0007669"/>
    <property type="project" value="TreeGrafter"/>
</dbReference>
<dbReference type="InterPro" id="IPR011025">
    <property type="entry name" value="GproteinA_insert"/>
</dbReference>
<dbReference type="SUPFAM" id="SSF52540">
    <property type="entry name" value="P-loop containing nucleoside triphosphate hydrolases"/>
    <property type="match status" value="1"/>
</dbReference>
<dbReference type="AlphaFoldDB" id="A0A1I8G526"/>
<evidence type="ECO:0000256" key="1">
    <source>
        <dbReference type="ARBA" id="ARBA00011356"/>
    </source>
</evidence>
<evidence type="ECO:0000256" key="6">
    <source>
        <dbReference type="PIRSR" id="PIRSR601019-2"/>
    </source>
</evidence>
<dbReference type="SUPFAM" id="SSF47895">
    <property type="entry name" value="Transducin (alpha subunit), insertion domain"/>
    <property type="match status" value="1"/>
</dbReference>
<evidence type="ECO:0000256" key="4">
    <source>
        <dbReference type="ARBA" id="ARBA00023134"/>
    </source>
</evidence>
<feature type="binding site" evidence="6">
    <location>
        <position position="114"/>
    </location>
    <ligand>
        <name>Mg(2+)</name>
        <dbReference type="ChEBI" id="CHEBI:18420"/>
    </ligand>
</feature>
<reference evidence="8" key="1">
    <citation type="submission" date="2016-11" db="UniProtKB">
        <authorList>
            <consortium name="WormBaseParasite"/>
        </authorList>
    </citation>
    <scope>IDENTIFICATION</scope>
</reference>
<dbReference type="GO" id="GO:0046872">
    <property type="term" value="F:metal ion binding"/>
    <property type="evidence" value="ECO:0007669"/>
    <property type="project" value="UniProtKB-KW"/>
</dbReference>
<dbReference type="GO" id="GO:0003924">
    <property type="term" value="F:GTPase activity"/>
    <property type="evidence" value="ECO:0007669"/>
    <property type="project" value="InterPro"/>
</dbReference>
<dbReference type="GO" id="GO:0007188">
    <property type="term" value="P:adenylate cyclase-modulating G protein-coupled receptor signaling pathway"/>
    <property type="evidence" value="ECO:0007669"/>
    <property type="project" value="TreeGrafter"/>
</dbReference>